<dbReference type="Proteomes" id="UP000297998">
    <property type="component" value="Unassembled WGS sequence"/>
</dbReference>
<dbReference type="OrthoDB" id="1423369at2"/>
<dbReference type="AlphaFoldDB" id="A0A4Z1B9N2"/>
<keyword evidence="2" id="KW-1185">Reference proteome</keyword>
<gene>
    <name evidence="1" type="ORF">E4J94_13385</name>
</gene>
<sequence length="253" mass="30434">MKSTYIFTSFFIILLSCNPSKEEIYTELEKFDNSLDSLISIDTYNKPNTLIFQADTLNNNPKTIEETCYQIIENDSIKIDANCHIYKFNNNELVLNSSEDFLGRKFVQKYIYFLDKIDNKLIERLRETKSDTIYFGNVNKYDNKGRRIKFVESGVWNEIENGVTKVNENRRVEVYKYNNDQTVTTWRKEYFNKEYNIDSLNKAKITTFTSSNNNTWSYNHKEYTYKNDKFGNWIEKRNKKKENPEVYYRKYSY</sequence>
<proteinExistence type="predicted"/>
<organism evidence="1 2">
    <name type="scientific">Empedobacter tilapiae</name>
    <dbReference type="NCBI Taxonomy" id="2491114"/>
    <lineage>
        <taxon>Bacteria</taxon>
        <taxon>Pseudomonadati</taxon>
        <taxon>Bacteroidota</taxon>
        <taxon>Flavobacteriia</taxon>
        <taxon>Flavobacteriales</taxon>
        <taxon>Weeksellaceae</taxon>
        <taxon>Empedobacter</taxon>
    </lineage>
</organism>
<accession>A0A4Z1B9N2</accession>
<protein>
    <submittedName>
        <fullName evidence="1">Uncharacterized protein</fullName>
    </submittedName>
</protein>
<evidence type="ECO:0000313" key="2">
    <source>
        <dbReference type="Proteomes" id="UP000297998"/>
    </source>
</evidence>
<dbReference type="PROSITE" id="PS51257">
    <property type="entry name" value="PROKAR_LIPOPROTEIN"/>
    <property type="match status" value="1"/>
</dbReference>
<dbReference type="EMBL" id="SRPE01000010">
    <property type="protein sequence ID" value="TGN24237.1"/>
    <property type="molecule type" value="Genomic_DNA"/>
</dbReference>
<reference evidence="1 2" key="1">
    <citation type="submission" date="2019-03" db="EMBL/GenBank/DDBJ databases">
        <title>Empedobacter tilapiae sp. nov., isolated from an intestine of Nile tilapia Oreochromis niloticus.</title>
        <authorList>
            <person name="Kim Y.-O."/>
            <person name="Yoon J.-H."/>
        </authorList>
    </citation>
    <scope>NUCLEOTIDE SEQUENCE [LARGE SCALE GENOMIC DNA]</scope>
    <source>
        <strain evidence="1 2">MRS2</strain>
    </source>
</reference>
<evidence type="ECO:0000313" key="1">
    <source>
        <dbReference type="EMBL" id="TGN24237.1"/>
    </source>
</evidence>
<name>A0A4Z1B9N2_9FLAO</name>
<dbReference type="RefSeq" id="WP_135836307.1">
    <property type="nucleotide sequence ID" value="NZ_SRPE01000010.1"/>
</dbReference>
<comment type="caution">
    <text evidence="1">The sequence shown here is derived from an EMBL/GenBank/DDBJ whole genome shotgun (WGS) entry which is preliminary data.</text>
</comment>